<gene>
    <name evidence="5" type="ORF">DK847_10645</name>
</gene>
<dbReference type="GO" id="GO:0046872">
    <property type="term" value="F:metal ion binding"/>
    <property type="evidence" value="ECO:0007669"/>
    <property type="project" value="UniProtKB-KW"/>
</dbReference>
<keyword evidence="6" id="KW-1185">Reference proteome</keyword>
<dbReference type="PANTHER" id="PTHR33376:SF5">
    <property type="entry name" value="EXTRACYTOPLASMIC SOLUTE RECEPTOR PROTEIN"/>
    <property type="match status" value="1"/>
</dbReference>
<dbReference type="Gene3D" id="3.40.190.10">
    <property type="entry name" value="Periplasmic binding protein-like II"/>
    <property type="match status" value="1"/>
</dbReference>
<dbReference type="NCBIfam" id="NF037995">
    <property type="entry name" value="TRAP_S1"/>
    <property type="match status" value="1"/>
</dbReference>
<dbReference type="GO" id="GO:0055085">
    <property type="term" value="P:transmembrane transport"/>
    <property type="evidence" value="ECO:0007669"/>
    <property type="project" value="InterPro"/>
</dbReference>
<evidence type="ECO:0000256" key="4">
    <source>
        <dbReference type="SAM" id="SignalP"/>
    </source>
</evidence>
<feature type="signal peptide" evidence="4">
    <location>
        <begin position="1"/>
        <end position="26"/>
    </location>
</feature>
<protein>
    <submittedName>
        <fullName evidence="5">ABC transporter substrate-binding protein</fullName>
    </submittedName>
</protein>
<keyword evidence="3" id="KW-0479">Metal-binding</keyword>
<feature type="binding site" evidence="3">
    <location>
        <position position="215"/>
    </location>
    <ligand>
        <name>Na(+)</name>
        <dbReference type="ChEBI" id="CHEBI:29101"/>
    </ligand>
</feature>
<sequence>MMKRRYLLKAAAAGSLATAIATPAIAQSSPKISWRLTSGFPKTLDTIYGAAEEFTRIVSDATDGNFQIQAFAAGEIVPMPEAADTVAAGTVEMAHTASYYYWGKNAAYALGTAIPFGLNARGMNAWYYHGGGIDLMNEFYHTQGLHVFPGGNTGVQMGGWWRKEIKSLEDLQGVKMRIGGMGGKVMEALGVVPQQIPGGEIYPALERGAIDAAEWVGPYDDEKLGLNKVASYYYYPGFWEGGPTLNFMINLAKWNELPKSYQAIIATAAATANQSMLAKYDAKNPGALKSLIAGGAQLRPFPEDMMSKAFEVSNALYAKLSAENPDFKKIYDNQVAFRNQANMWNQVAELSFDVFMIRNRPKG</sequence>
<dbReference type="PIRSF" id="PIRSF039026">
    <property type="entry name" value="SiaP"/>
    <property type="match status" value="1"/>
</dbReference>
<dbReference type="AlphaFoldDB" id="A0A2W2ATS6"/>
<dbReference type="PROSITE" id="PS51318">
    <property type="entry name" value="TAT"/>
    <property type="match status" value="1"/>
</dbReference>
<dbReference type="Proteomes" id="UP000248795">
    <property type="component" value="Unassembled WGS sequence"/>
</dbReference>
<feature type="binding site" evidence="3">
    <location>
        <position position="214"/>
    </location>
    <ligand>
        <name>substrate</name>
    </ligand>
</feature>
<dbReference type="InterPro" id="IPR006311">
    <property type="entry name" value="TAT_signal"/>
</dbReference>
<evidence type="ECO:0000313" key="5">
    <source>
        <dbReference type="EMBL" id="PZF77092.1"/>
    </source>
</evidence>
<dbReference type="Gene3D" id="3.40.190.170">
    <property type="entry name" value="Bacterial extracellular solute-binding protein, family 7"/>
    <property type="match status" value="1"/>
</dbReference>
<evidence type="ECO:0000256" key="1">
    <source>
        <dbReference type="ARBA" id="ARBA00022729"/>
    </source>
</evidence>
<feature type="binding site" evidence="2">
    <location>
        <position position="177"/>
    </location>
    <ligand>
        <name>substrate</name>
    </ligand>
</feature>
<proteinExistence type="predicted"/>
<reference evidence="6" key="1">
    <citation type="submission" date="2018-06" db="EMBL/GenBank/DDBJ databases">
        <title>Aestuariibacter litoralis strain KCTC 52945T.</title>
        <authorList>
            <person name="Li X."/>
            <person name="Salam N."/>
            <person name="Li J.-L."/>
            <person name="Chen Y.-M."/>
            <person name="Yang Z.-W."/>
            <person name="Zhang L.-Y."/>
            <person name="Han M.-X."/>
            <person name="Xiao M."/>
            <person name="Li W.-J."/>
        </authorList>
    </citation>
    <scope>NUCLEOTIDE SEQUENCE [LARGE SCALE GENOMIC DNA]</scope>
    <source>
        <strain evidence="6">KCTC 52945</strain>
    </source>
</reference>
<keyword evidence="1 4" id="KW-0732">Signal</keyword>
<organism evidence="5 6">
    <name type="scientific">Aestuariivirga litoralis</name>
    <dbReference type="NCBI Taxonomy" id="2650924"/>
    <lineage>
        <taxon>Bacteria</taxon>
        <taxon>Pseudomonadati</taxon>
        <taxon>Pseudomonadota</taxon>
        <taxon>Alphaproteobacteria</taxon>
        <taxon>Hyphomicrobiales</taxon>
        <taxon>Aestuariivirgaceae</taxon>
        <taxon>Aestuariivirga</taxon>
    </lineage>
</organism>
<feature type="chain" id="PRO_5015910628" evidence="4">
    <location>
        <begin position="27"/>
        <end position="363"/>
    </location>
</feature>
<evidence type="ECO:0000256" key="2">
    <source>
        <dbReference type="PIRSR" id="PIRSR039026-1"/>
    </source>
</evidence>
<dbReference type="GO" id="GO:0031317">
    <property type="term" value="C:tripartite ATP-independent periplasmic transporter complex"/>
    <property type="evidence" value="ECO:0007669"/>
    <property type="project" value="InterPro"/>
</dbReference>
<feature type="binding site" evidence="3">
    <location>
        <position position="240"/>
    </location>
    <ligand>
        <name>substrate</name>
    </ligand>
</feature>
<evidence type="ECO:0000313" key="6">
    <source>
        <dbReference type="Proteomes" id="UP000248795"/>
    </source>
</evidence>
<dbReference type="InterPro" id="IPR038404">
    <property type="entry name" value="TRAP_DctP_sf"/>
</dbReference>
<feature type="binding site" evidence="2">
    <location>
        <position position="156"/>
    </location>
    <ligand>
        <name>substrate</name>
    </ligand>
</feature>
<dbReference type="PANTHER" id="PTHR33376">
    <property type="match status" value="1"/>
</dbReference>
<dbReference type="Pfam" id="PF03480">
    <property type="entry name" value="DctP"/>
    <property type="match status" value="1"/>
</dbReference>
<dbReference type="RefSeq" id="WP_111198670.1">
    <property type="nucleotide sequence ID" value="NZ_QKVK01000004.1"/>
</dbReference>
<name>A0A2W2ATS6_9HYPH</name>
<dbReference type="InterPro" id="IPR026289">
    <property type="entry name" value="SBP_TakP-like"/>
</dbReference>
<comment type="caution">
    <text evidence="5">The sequence shown here is derived from an EMBL/GenBank/DDBJ whole genome shotgun (WGS) entry which is preliminary data.</text>
</comment>
<accession>A0A2W2ATS6</accession>
<evidence type="ECO:0000256" key="3">
    <source>
        <dbReference type="PIRSR" id="PIRSR039026-2"/>
    </source>
</evidence>
<dbReference type="InterPro" id="IPR018389">
    <property type="entry name" value="DctP_fam"/>
</dbReference>
<dbReference type="EMBL" id="QKVK01000004">
    <property type="protein sequence ID" value="PZF77092.1"/>
    <property type="molecule type" value="Genomic_DNA"/>
</dbReference>